<comment type="caution">
    <text evidence="5">The sequence shown here is derived from an EMBL/GenBank/DDBJ whole genome shotgun (WGS) entry which is preliminary data.</text>
</comment>
<dbReference type="SUPFAM" id="SSF52540">
    <property type="entry name" value="P-loop containing nucleoside triphosphate hydrolases"/>
    <property type="match status" value="1"/>
</dbReference>
<dbReference type="GO" id="GO:0016887">
    <property type="term" value="F:ATP hydrolysis activity"/>
    <property type="evidence" value="ECO:0007669"/>
    <property type="project" value="InterPro"/>
</dbReference>
<dbReference type="RefSeq" id="WP_100760314.1">
    <property type="nucleotide sequence ID" value="NZ_NPDT01000011.1"/>
</dbReference>
<dbReference type="InterPro" id="IPR050764">
    <property type="entry name" value="CbbQ/NirQ/NorQ/GpvN"/>
</dbReference>
<dbReference type="EMBL" id="NPDT01000011">
    <property type="protein sequence ID" value="PJZ64259.1"/>
    <property type="molecule type" value="Genomic_DNA"/>
</dbReference>
<protein>
    <submittedName>
        <fullName evidence="5">AAA family ATPase</fullName>
    </submittedName>
</protein>
<dbReference type="Pfam" id="PF07728">
    <property type="entry name" value="AAA_5"/>
    <property type="match status" value="1"/>
</dbReference>
<dbReference type="InterPro" id="IPR027417">
    <property type="entry name" value="P-loop_NTPase"/>
</dbReference>
<name>A0A2M9Z750_9LEPT</name>
<dbReference type="Proteomes" id="UP000231912">
    <property type="component" value="Unassembled WGS sequence"/>
</dbReference>
<organism evidence="5 6">
    <name type="scientific">Leptospira wolffii</name>
    <dbReference type="NCBI Taxonomy" id="409998"/>
    <lineage>
        <taxon>Bacteria</taxon>
        <taxon>Pseudomonadati</taxon>
        <taxon>Spirochaetota</taxon>
        <taxon>Spirochaetia</taxon>
        <taxon>Leptospirales</taxon>
        <taxon>Leptospiraceae</taxon>
        <taxon>Leptospira</taxon>
    </lineage>
</organism>
<dbReference type="AlphaFoldDB" id="A0A2M9Z750"/>
<dbReference type="GO" id="GO:0005524">
    <property type="term" value="F:ATP binding"/>
    <property type="evidence" value="ECO:0007669"/>
    <property type="project" value="UniProtKB-KW"/>
</dbReference>
<dbReference type="InterPro" id="IPR003593">
    <property type="entry name" value="AAA+_ATPase"/>
</dbReference>
<sequence>MLAGPNSSEKGEGLLSEKERGLPYYKETGNEIQIFEHAYKNKLPILLKGPTGCGKTRFVEFMAARLGLPLVSVSCHEETSAVDLLGRFLIQGAETVWQDGPLTRCVRAGGILYIDEIAEARPDTIVSIHPLTDHRREMYLDRRNENLKAPDSFMLVASYNPGYQKGWKELKPSTRQRFISLQFDYPDSKREEEILEKETGVSSSVSSKLVKLAGKIRNLTELGLLESCSTRLLVDAAKLISTGLPPRMSCEVAIVQPLSDDPDTIRSLKDLVSLLI</sequence>
<evidence type="ECO:0000313" key="6">
    <source>
        <dbReference type="Proteomes" id="UP000231912"/>
    </source>
</evidence>
<reference evidence="5 6" key="1">
    <citation type="submission" date="2017-07" db="EMBL/GenBank/DDBJ databases">
        <title>Leptospira spp. isolated from tropical soils.</title>
        <authorList>
            <person name="Thibeaux R."/>
            <person name="Iraola G."/>
            <person name="Ferres I."/>
            <person name="Bierque E."/>
            <person name="Girault D."/>
            <person name="Soupe-Gilbert M.-E."/>
            <person name="Picardeau M."/>
            <person name="Goarant C."/>
        </authorList>
    </citation>
    <scope>NUCLEOTIDE SEQUENCE [LARGE SCALE GENOMIC DNA]</scope>
    <source>
        <strain evidence="5 6">FH2-C-A2</strain>
    </source>
</reference>
<dbReference type="InterPro" id="IPR013615">
    <property type="entry name" value="CbbQ_C"/>
</dbReference>
<dbReference type="Gene3D" id="3.40.50.300">
    <property type="entry name" value="P-loop containing nucleotide triphosphate hydrolases"/>
    <property type="match status" value="1"/>
</dbReference>
<evidence type="ECO:0000256" key="1">
    <source>
        <dbReference type="ARBA" id="ARBA00009417"/>
    </source>
</evidence>
<accession>A0A2M9Z750</accession>
<keyword evidence="2" id="KW-0547">Nucleotide-binding</keyword>
<evidence type="ECO:0000313" key="5">
    <source>
        <dbReference type="EMBL" id="PJZ64259.1"/>
    </source>
</evidence>
<dbReference type="PANTHER" id="PTHR42759">
    <property type="entry name" value="MOXR FAMILY PROTEIN"/>
    <property type="match status" value="1"/>
</dbReference>
<evidence type="ECO:0000256" key="2">
    <source>
        <dbReference type="ARBA" id="ARBA00022741"/>
    </source>
</evidence>
<gene>
    <name evidence="5" type="ORF">CH371_19300</name>
</gene>
<comment type="similarity">
    <text evidence="1">Belongs to the CbbQ/NirQ/NorQ/GpvN family.</text>
</comment>
<proteinExistence type="inferred from homology"/>
<dbReference type="InterPro" id="IPR011704">
    <property type="entry name" value="ATPase_dyneun-rel_AAA"/>
</dbReference>
<dbReference type="SMART" id="SM00382">
    <property type="entry name" value="AAA"/>
    <property type="match status" value="1"/>
</dbReference>
<dbReference type="PANTHER" id="PTHR42759:SF7">
    <property type="entry name" value="DENITRIFICATION REGULATORY PROTEIN NIRQ"/>
    <property type="match status" value="1"/>
</dbReference>
<feature type="domain" description="AAA+ ATPase" evidence="4">
    <location>
        <begin position="41"/>
        <end position="184"/>
    </location>
</feature>
<dbReference type="Pfam" id="PF08406">
    <property type="entry name" value="CbbQ_C"/>
    <property type="match status" value="1"/>
</dbReference>
<evidence type="ECO:0000256" key="3">
    <source>
        <dbReference type="ARBA" id="ARBA00022840"/>
    </source>
</evidence>
<evidence type="ECO:0000259" key="4">
    <source>
        <dbReference type="SMART" id="SM00382"/>
    </source>
</evidence>
<keyword evidence="3" id="KW-0067">ATP-binding</keyword>